<keyword evidence="5 7" id="KW-0472">Membrane</keyword>
<feature type="transmembrane region" description="Helical" evidence="7">
    <location>
        <begin position="691"/>
        <end position="712"/>
    </location>
</feature>
<comment type="caution">
    <text evidence="11">The sequence shown here is derived from an EMBL/GenBank/DDBJ whole genome shotgun (WGS) entry which is preliminary data.</text>
</comment>
<feature type="chain" id="PRO_5039135000" description="ABC transport system permease protein" evidence="8">
    <location>
        <begin position="39"/>
        <end position="818"/>
    </location>
</feature>
<comment type="subcellular location">
    <subcellularLocation>
        <location evidence="1">Cell membrane</location>
        <topology evidence="1">Multi-pass membrane protein</topology>
    </subcellularLocation>
</comment>
<dbReference type="Pfam" id="PF12704">
    <property type="entry name" value="MacB_PCD"/>
    <property type="match status" value="1"/>
</dbReference>
<evidence type="ECO:0000256" key="8">
    <source>
        <dbReference type="SAM" id="SignalP"/>
    </source>
</evidence>
<keyword evidence="8" id="KW-0732">Signal</keyword>
<dbReference type="PANTHER" id="PTHR30572">
    <property type="entry name" value="MEMBRANE COMPONENT OF TRANSPORTER-RELATED"/>
    <property type="match status" value="1"/>
</dbReference>
<dbReference type="GO" id="GO:0005886">
    <property type="term" value="C:plasma membrane"/>
    <property type="evidence" value="ECO:0007669"/>
    <property type="project" value="UniProtKB-SubCell"/>
</dbReference>
<evidence type="ECO:0000256" key="7">
    <source>
        <dbReference type="SAM" id="Phobius"/>
    </source>
</evidence>
<dbReference type="InterPro" id="IPR050250">
    <property type="entry name" value="Macrolide_Exporter_MacB"/>
</dbReference>
<comment type="similarity">
    <text evidence="6">Belongs to the ABC-4 integral membrane protein family.</text>
</comment>
<gene>
    <name evidence="11" type="ORF">A33I_09100</name>
</gene>
<feature type="transmembrane region" description="Helical" evidence="7">
    <location>
        <begin position="307"/>
        <end position="339"/>
    </location>
</feature>
<evidence type="ECO:0000256" key="6">
    <source>
        <dbReference type="ARBA" id="ARBA00038076"/>
    </source>
</evidence>
<dbReference type="EMBL" id="ATAE01000011">
    <property type="protein sequence ID" value="ERN53950.1"/>
    <property type="molecule type" value="Genomic_DNA"/>
</dbReference>
<feature type="transmembrane region" description="Helical" evidence="7">
    <location>
        <begin position="469"/>
        <end position="489"/>
    </location>
</feature>
<evidence type="ECO:0000313" key="12">
    <source>
        <dbReference type="Proteomes" id="UP000017170"/>
    </source>
</evidence>
<feature type="transmembrane region" description="Helical" evidence="7">
    <location>
        <begin position="351"/>
        <end position="374"/>
    </location>
</feature>
<dbReference type="GO" id="GO:0022857">
    <property type="term" value="F:transmembrane transporter activity"/>
    <property type="evidence" value="ECO:0007669"/>
    <property type="project" value="TreeGrafter"/>
</dbReference>
<evidence type="ECO:0000256" key="2">
    <source>
        <dbReference type="ARBA" id="ARBA00022475"/>
    </source>
</evidence>
<reference evidence="11 12" key="1">
    <citation type="journal article" date="2013" name="Genome Announc.">
        <title>Genome Sequence of the Extreme Obligate Alkaliphile Bacillus marmarensis Strain DSM 21297.</title>
        <authorList>
            <person name="Wernick D.G."/>
            <person name="Choi K.Y."/>
            <person name="Tat C.A."/>
            <person name="Lafontaine Rivera J.G."/>
            <person name="Liao J.C."/>
        </authorList>
    </citation>
    <scope>NUCLEOTIDE SEQUENCE [LARGE SCALE GENOMIC DNA]</scope>
    <source>
        <strain evidence="11 12">DSM 21297</strain>
    </source>
</reference>
<protein>
    <recommendedName>
        <fullName evidence="13">ABC transport system permease protein</fullName>
    </recommendedName>
</protein>
<evidence type="ECO:0000259" key="10">
    <source>
        <dbReference type="Pfam" id="PF12704"/>
    </source>
</evidence>
<dbReference type="AlphaFoldDB" id="U6SSS5"/>
<proteinExistence type="inferred from homology"/>
<keyword evidence="12" id="KW-1185">Reference proteome</keyword>
<feature type="transmembrane region" description="Helical" evidence="7">
    <location>
        <begin position="417"/>
        <end position="439"/>
    </location>
</feature>
<evidence type="ECO:0000256" key="4">
    <source>
        <dbReference type="ARBA" id="ARBA00022989"/>
    </source>
</evidence>
<feature type="transmembrane region" description="Helical" evidence="7">
    <location>
        <begin position="775"/>
        <end position="800"/>
    </location>
</feature>
<evidence type="ECO:0000256" key="5">
    <source>
        <dbReference type="ARBA" id="ARBA00023136"/>
    </source>
</evidence>
<dbReference type="InterPro" id="IPR003838">
    <property type="entry name" value="ABC3_permease_C"/>
</dbReference>
<keyword evidence="3 7" id="KW-0812">Transmembrane</keyword>
<accession>U6SSS5</accession>
<dbReference type="InterPro" id="IPR025857">
    <property type="entry name" value="MacB_PCD"/>
</dbReference>
<evidence type="ECO:0000256" key="3">
    <source>
        <dbReference type="ARBA" id="ARBA00022692"/>
    </source>
</evidence>
<feature type="domain" description="MacB-like periplasmic core" evidence="10">
    <location>
        <begin position="20"/>
        <end position="210"/>
    </location>
</feature>
<dbReference type="RefSeq" id="WP_022627533.1">
    <property type="nucleotide sequence ID" value="NZ_ATAE01000011.1"/>
</dbReference>
<dbReference type="Proteomes" id="UP000017170">
    <property type="component" value="Unassembled WGS sequence"/>
</dbReference>
<keyword evidence="2" id="KW-1003">Cell membrane</keyword>
<evidence type="ECO:0008006" key="13">
    <source>
        <dbReference type="Google" id="ProtNLM"/>
    </source>
</evidence>
<feature type="transmembrane region" description="Helical" evidence="7">
    <location>
        <begin position="744"/>
        <end position="763"/>
    </location>
</feature>
<feature type="transmembrane region" description="Helical" evidence="7">
    <location>
        <begin position="252"/>
        <end position="276"/>
    </location>
</feature>
<dbReference type="PANTHER" id="PTHR30572:SF4">
    <property type="entry name" value="ABC TRANSPORTER PERMEASE YTRF"/>
    <property type="match status" value="1"/>
</dbReference>
<evidence type="ECO:0000259" key="9">
    <source>
        <dbReference type="Pfam" id="PF02687"/>
    </source>
</evidence>
<feature type="domain" description="ABC3 transporter permease C-terminal" evidence="9">
    <location>
        <begin position="694"/>
        <end position="809"/>
    </location>
</feature>
<dbReference type="Pfam" id="PF02687">
    <property type="entry name" value="FtsX"/>
    <property type="match status" value="2"/>
</dbReference>
<feature type="domain" description="ABC3 transporter permease C-terminal" evidence="9">
    <location>
        <begin position="258"/>
        <end position="377"/>
    </location>
</feature>
<keyword evidence="4 7" id="KW-1133">Transmembrane helix</keyword>
<evidence type="ECO:0000256" key="1">
    <source>
        <dbReference type="ARBA" id="ARBA00004651"/>
    </source>
</evidence>
<dbReference type="PATRIC" id="fig|1188261.3.peg.1207"/>
<evidence type="ECO:0000313" key="11">
    <source>
        <dbReference type="EMBL" id="ERN53950.1"/>
    </source>
</evidence>
<sequence>MLNIWQISWRNFMHRKKRFLFTLTALVMGVAITTSMLVADKTTEDVFTYYEQMYVANADYWILSDSHTFSEDIIRDLTTHPEVREALLALDKQSFIEMDEDRSRYERSVRITGVSDFSSSLLKLPVTEGSLEDPGLILPEPVAKLLGKGIGDTIRFEGMGELEVSAIVAYVQVLASPSDWEAAQSSGFRVMVPLDILQDWTNLNDQISYMRFQTEGDGETLFRDLQKEFQETSPFIQPVVADDRQSNDIAGLYTFFHLIAILAILISGFIVFNMIYTNVIERRKEFAIMKSLGYQQWTVSKLVLTEVLLLSIIAVMIGVPFGVWLGDLFMVALLSVFAFDMVYSLNWVIPAFISTAAGLVFPVLFTLIPIYRAGTTSILLTLKGEAADGKNTSKSVFRLVGGLALLTFSLVDHSLSYAAILFGVILLFPYILTVTAFFLRSTFTFLFGYGGTLALQNLLYQIGRNANTAAILAIGISVVLLLGAAVESAPVGYEREIRSTYGGDVRISSETPWTINDQSKIASYVGVKEVYELSEATPITWKTLNGEYRQFSILSVSSDGPNLYGYHDDILNSKLSEKASVILGNRAFDEWGGEVGDSIVINTPKGEQELKVVASVSTAHYSGYVAFMEQNYMQEALGWNGSFDLLLTLEGEGTEVMASVWDDFSDQLSGAETVEDKIHSTTSAISEMYSLIYILMIMMVGLASIGTANTVLMNTLERTNEIGTMRAIGFTRAQVKQMILAEGLLIGLTGVVGGILTGVLLIFTASRSELMEGFLAFHVPLNYVLIAVISGLIFSLFASWSAGNHASNVKLQSSLKEG</sequence>
<organism evidence="11 12">
    <name type="scientific">Alkalihalophilus marmarensis DSM 21297</name>
    <dbReference type="NCBI Taxonomy" id="1188261"/>
    <lineage>
        <taxon>Bacteria</taxon>
        <taxon>Bacillati</taxon>
        <taxon>Bacillota</taxon>
        <taxon>Bacilli</taxon>
        <taxon>Bacillales</taxon>
        <taxon>Bacillaceae</taxon>
        <taxon>Alkalihalophilus</taxon>
    </lineage>
</organism>
<feature type="signal peptide" evidence="8">
    <location>
        <begin position="1"/>
        <end position="38"/>
    </location>
</feature>
<name>U6SSS5_9BACI</name>